<organism evidence="2 3">
    <name type="scientific">Goodea atripinnis</name>
    <dbReference type="NCBI Taxonomy" id="208336"/>
    <lineage>
        <taxon>Eukaryota</taxon>
        <taxon>Metazoa</taxon>
        <taxon>Chordata</taxon>
        <taxon>Craniata</taxon>
        <taxon>Vertebrata</taxon>
        <taxon>Euteleostomi</taxon>
        <taxon>Actinopterygii</taxon>
        <taxon>Neopterygii</taxon>
        <taxon>Teleostei</taxon>
        <taxon>Neoteleostei</taxon>
        <taxon>Acanthomorphata</taxon>
        <taxon>Ovalentaria</taxon>
        <taxon>Atherinomorphae</taxon>
        <taxon>Cyprinodontiformes</taxon>
        <taxon>Goodeidae</taxon>
        <taxon>Goodea</taxon>
    </lineage>
</organism>
<name>A0ABV0MVH4_9TELE</name>
<dbReference type="Proteomes" id="UP001476798">
    <property type="component" value="Unassembled WGS sequence"/>
</dbReference>
<evidence type="ECO:0000313" key="2">
    <source>
        <dbReference type="EMBL" id="MEQ2163129.1"/>
    </source>
</evidence>
<dbReference type="EMBL" id="JAHRIO010013469">
    <property type="protein sequence ID" value="MEQ2163129.1"/>
    <property type="molecule type" value="Genomic_DNA"/>
</dbReference>
<accession>A0ABV0MVH4</accession>
<comment type="caution">
    <text evidence="2">The sequence shown here is derived from an EMBL/GenBank/DDBJ whole genome shotgun (WGS) entry which is preliminary data.</text>
</comment>
<feature type="region of interest" description="Disordered" evidence="1">
    <location>
        <begin position="77"/>
        <end position="104"/>
    </location>
</feature>
<feature type="region of interest" description="Disordered" evidence="1">
    <location>
        <begin position="1"/>
        <end position="58"/>
    </location>
</feature>
<sequence>PPENVEGTSTVTPHGERSCGVEGRSRGHGTTGDGISRRGDTETRSVVNSGADVSEKETPVLRSMGMEKGQVIFFLGEEEGTGRNTSPPPALLSTDTNKSKTLFS</sequence>
<evidence type="ECO:0000313" key="3">
    <source>
        <dbReference type="Proteomes" id="UP001476798"/>
    </source>
</evidence>
<reference evidence="2 3" key="1">
    <citation type="submission" date="2021-06" db="EMBL/GenBank/DDBJ databases">
        <authorList>
            <person name="Palmer J.M."/>
        </authorList>
    </citation>
    <scope>NUCLEOTIDE SEQUENCE [LARGE SCALE GENOMIC DNA]</scope>
    <source>
        <strain evidence="2 3">GA_2019</strain>
        <tissue evidence="2">Muscle</tissue>
    </source>
</reference>
<feature type="compositionally biased region" description="Polar residues" evidence="1">
    <location>
        <begin position="93"/>
        <end position="104"/>
    </location>
</feature>
<evidence type="ECO:0000256" key="1">
    <source>
        <dbReference type="SAM" id="MobiDB-lite"/>
    </source>
</evidence>
<protein>
    <submittedName>
        <fullName evidence="2">Uncharacterized protein</fullName>
    </submittedName>
</protein>
<proteinExistence type="predicted"/>
<feature type="non-terminal residue" evidence="2">
    <location>
        <position position="1"/>
    </location>
</feature>
<feature type="compositionally biased region" description="Polar residues" evidence="1">
    <location>
        <begin position="1"/>
        <end position="12"/>
    </location>
</feature>
<gene>
    <name evidence="2" type="ORF">GOODEAATRI_027062</name>
</gene>
<feature type="compositionally biased region" description="Basic and acidic residues" evidence="1">
    <location>
        <begin position="14"/>
        <end position="25"/>
    </location>
</feature>
<keyword evidence="3" id="KW-1185">Reference proteome</keyword>